<dbReference type="RefSeq" id="WP_233696856.1">
    <property type="nucleotide sequence ID" value="NZ_JAJNBZ010000007.1"/>
</dbReference>
<organism evidence="1 2">
    <name type="scientific">Paenibacillus profundus</name>
    <dbReference type="NCBI Taxonomy" id="1173085"/>
    <lineage>
        <taxon>Bacteria</taxon>
        <taxon>Bacillati</taxon>
        <taxon>Bacillota</taxon>
        <taxon>Bacilli</taxon>
        <taxon>Bacillales</taxon>
        <taxon>Paenibacillaceae</taxon>
        <taxon>Paenibacillus</taxon>
    </lineage>
</organism>
<reference evidence="1 2" key="1">
    <citation type="submission" date="2021-11" db="EMBL/GenBank/DDBJ databases">
        <title>Draft genome sequence of Paenibacillus profundus YoMME, a new Gram-positive bacteria with exoelectrogenic properties.</title>
        <authorList>
            <person name="Hubenova Y."/>
            <person name="Hubenova E."/>
            <person name="Manasiev Y."/>
            <person name="Peykov S."/>
            <person name="Mitov M."/>
        </authorList>
    </citation>
    <scope>NUCLEOTIDE SEQUENCE [LARGE SCALE GENOMIC DNA]</scope>
    <source>
        <strain evidence="1 2">YoMME</strain>
    </source>
</reference>
<protein>
    <recommendedName>
        <fullName evidence="3">WD40 repeat domain-containing protein</fullName>
    </recommendedName>
</protein>
<evidence type="ECO:0000313" key="1">
    <source>
        <dbReference type="EMBL" id="MCE5170008.1"/>
    </source>
</evidence>
<gene>
    <name evidence="1" type="ORF">LQV63_11875</name>
</gene>
<dbReference type="EMBL" id="JAJNBZ010000007">
    <property type="protein sequence ID" value="MCE5170008.1"/>
    <property type="molecule type" value="Genomic_DNA"/>
</dbReference>
<dbReference type="Proteomes" id="UP001199916">
    <property type="component" value="Unassembled WGS sequence"/>
</dbReference>
<name>A0ABS8YDC3_9BACL</name>
<proteinExistence type="predicted"/>
<accession>A0ABS8YDC3</accession>
<sequence>MTWLNELVAMRWRQEGERYAKNVNEFVRKGLTEGWDAVDEGALQEDGRRELAEQVFGMVAAANEAGDIEQLRSALPPATWPLLGAFEDRIQAVKSLFFIDEHTIVFRAGATWEAGCVYVVSEEGDTRQFEHITLVGRSPNCETYALVDEEGIRTLRGIHNDLTGELLHSFSWNDILDSIKSLGCPMQSLADAEQPHEQLTEIIPFADGKKLIVVSNLGIYLIEAGVAKLLHPSAEEIEDWSSDDVEAIWLDMVHAALSHDEKHIALGSQGSSHLLYDAEGNLKAEIYPESSYPHCCLFSGDDERILFNSCHFYNGITLSASIQEALASSPLEAGEEDIIEDGARVYAAAVRGDEMILGDAYGYLRTVRLDGALSWQHFLGSTISGITVSPSGKRLAVGSYGGMLHLLDLDTDERDPYAIGTAAHRELARWIVWKGLEQPLQW</sequence>
<dbReference type="InterPro" id="IPR015943">
    <property type="entry name" value="WD40/YVTN_repeat-like_dom_sf"/>
</dbReference>
<evidence type="ECO:0008006" key="3">
    <source>
        <dbReference type="Google" id="ProtNLM"/>
    </source>
</evidence>
<evidence type="ECO:0000313" key="2">
    <source>
        <dbReference type="Proteomes" id="UP001199916"/>
    </source>
</evidence>
<keyword evidence="2" id="KW-1185">Reference proteome</keyword>
<comment type="caution">
    <text evidence="1">The sequence shown here is derived from an EMBL/GenBank/DDBJ whole genome shotgun (WGS) entry which is preliminary data.</text>
</comment>
<dbReference type="SUPFAM" id="SSF69304">
    <property type="entry name" value="Tricorn protease N-terminal domain"/>
    <property type="match status" value="1"/>
</dbReference>
<dbReference type="Gene3D" id="2.130.10.10">
    <property type="entry name" value="YVTN repeat-like/Quinoprotein amine dehydrogenase"/>
    <property type="match status" value="1"/>
</dbReference>